<name>A0ABX7LS22_9CAUL</name>
<proteinExistence type="predicted"/>
<reference evidence="1 2" key="1">
    <citation type="submission" date="2021-02" db="EMBL/GenBank/DDBJ databases">
        <title>Brevundimonas sp. CS1 genome sequence.</title>
        <authorList>
            <person name="Lee K."/>
            <person name="Choi Y.-J."/>
            <person name="Son H.-R."/>
        </authorList>
    </citation>
    <scope>NUCLEOTIDE SEQUENCE [LARGE SCALE GENOMIC DNA]</scope>
    <source>
        <strain evidence="1 2">CS1</strain>
    </source>
</reference>
<dbReference type="EMBL" id="CP070968">
    <property type="protein sequence ID" value="QSF53383.1"/>
    <property type="molecule type" value="Genomic_DNA"/>
</dbReference>
<keyword evidence="2" id="KW-1185">Reference proteome</keyword>
<evidence type="ECO:0000313" key="1">
    <source>
        <dbReference type="EMBL" id="QSF53383.1"/>
    </source>
</evidence>
<evidence type="ECO:0000313" key="2">
    <source>
        <dbReference type="Proteomes" id="UP000662957"/>
    </source>
</evidence>
<gene>
    <name evidence="1" type="ORF">JX001_11310</name>
</gene>
<protein>
    <recommendedName>
        <fullName evidence="3">Uracil-DNA glycosylase</fullName>
    </recommendedName>
</protein>
<organism evidence="1 2">
    <name type="scientific">Brevundimonas fontaquae</name>
    <dbReference type="NCBI Taxonomy" id="2813778"/>
    <lineage>
        <taxon>Bacteria</taxon>
        <taxon>Pseudomonadati</taxon>
        <taxon>Pseudomonadota</taxon>
        <taxon>Alphaproteobacteria</taxon>
        <taxon>Caulobacterales</taxon>
        <taxon>Caulobacteraceae</taxon>
        <taxon>Brevundimonas</taxon>
    </lineage>
</organism>
<accession>A0ABX7LS22</accession>
<dbReference type="RefSeq" id="WP_165116546.1">
    <property type="nucleotide sequence ID" value="NZ_CP070968.1"/>
</dbReference>
<sequence>MTRDDIQAAYEKHGYDQGWSFMMTPEASLRTATVAMVGLNPGGSAGNVGHWDHAPGNAYFMQKWSLDETSDSAIQRQVKAIHDVLDIGENEIFAAQFIPFRSRDFASLTTVAEDKAFAMRLWTWVVEQSPARLYLCMGKEVGSAIGQLIGASWKEDIATGWGRTKFRRRVSSDGRVVVEMPHPSRYQLFSRGPKHVAVATEALKRAARPVG</sequence>
<evidence type="ECO:0008006" key="3">
    <source>
        <dbReference type="Google" id="ProtNLM"/>
    </source>
</evidence>
<dbReference type="Proteomes" id="UP000662957">
    <property type="component" value="Chromosome"/>
</dbReference>